<keyword evidence="3" id="KW-1185">Reference proteome</keyword>
<dbReference type="Proteomes" id="UP000335636">
    <property type="component" value="Unassembled WGS sequence"/>
</dbReference>
<evidence type="ECO:0000313" key="3">
    <source>
        <dbReference type="Proteomes" id="UP000335636"/>
    </source>
</evidence>
<reference evidence="2" key="1">
    <citation type="submission" date="2019-04" db="EMBL/GenBank/DDBJ databases">
        <authorList>
            <person name="Alioto T."/>
            <person name="Alioto T."/>
        </authorList>
    </citation>
    <scope>NUCLEOTIDE SEQUENCE [LARGE SCALE GENOMIC DNA]</scope>
</reference>
<feature type="non-terminal residue" evidence="2">
    <location>
        <position position="87"/>
    </location>
</feature>
<comment type="caution">
    <text evidence="2">The sequence shown here is derived from an EMBL/GenBank/DDBJ whole genome shotgun (WGS) entry which is preliminary data.</text>
</comment>
<dbReference type="EMBL" id="CABDUW010000589">
    <property type="protein sequence ID" value="VTJ71821.1"/>
    <property type="molecule type" value="Genomic_DNA"/>
</dbReference>
<proteinExistence type="predicted"/>
<feature type="compositionally biased region" description="Basic and acidic residues" evidence="1">
    <location>
        <begin position="1"/>
        <end position="17"/>
    </location>
</feature>
<feature type="region of interest" description="Disordered" evidence="1">
    <location>
        <begin position="1"/>
        <end position="27"/>
    </location>
</feature>
<evidence type="ECO:0000256" key="1">
    <source>
        <dbReference type="SAM" id="MobiDB-lite"/>
    </source>
</evidence>
<organism evidence="2 3">
    <name type="scientific">Marmota monax</name>
    <name type="common">Woodchuck</name>
    <dbReference type="NCBI Taxonomy" id="9995"/>
    <lineage>
        <taxon>Eukaryota</taxon>
        <taxon>Metazoa</taxon>
        <taxon>Chordata</taxon>
        <taxon>Craniata</taxon>
        <taxon>Vertebrata</taxon>
        <taxon>Euteleostomi</taxon>
        <taxon>Mammalia</taxon>
        <taxon>Eutheria</taxon>
        <taxon>Euarchontoglires</taxon>
        <taxon>Glires</taxon>
        <taxon>Rodentia</taxon>
        <taxon>Sciuromorpha</taxon>
        <taxon>Sciuridae</taxon>
        <taxon>Xerinae</taxon>
        <taxon>Marmotini</taxon>
        <taxon>Marmota</taxon>
    </lineage>
</organism>
<dbReference type="AlphaFoldDB" id="A0A5E4BS65"/>
<evidence type="ECO:0000313" key="2">
    <source>
        <dbReference type="EMBL" id="VTJ71821.1"/>
    </source>
</evidence>
<protein>
    <submittedName>
        <fullName evidence="2">Uncharacterized protein</fullName>
    </submittedName>
</protein>
<name>A0A5E4BS65_MARMO</name>
<feature type="non-terminal residue" evidence="2">
    <location>
        <position position="1"/>
    </location>
</feature>
<sequence>DQGEGHDQGAQSHDKFNSKRAPVEAGSAAVIQLKEKRHERKDRRRVRHWLPAGMMTTLPTAHVTCRVPNGVVLGLEICILLLRGGLR</sequence>
<gene>
    <name evidence="2" type="ORF">MONAX_5E018467</name>
</gene>
<accession>A0A5E4BS65</accession>